<keyword evidence="1" id="KW-0812">Transmembrane</keyword>
<organism evidence="2 3">
    <name type="scientific">Microbacterium sorbitolivorans</name>
    <dbReference type="NCBI Taxonomy" id="1867410"/>
    <lineage>
        <taxon>Bacteria</taxon>
        <taxon>Bacillati</taxon>
        <taxon>Actinomycetota</taxon>
        <taxon>Actinomycetes</taxon>
        <taxon>Micrococcales</taxon>
        <taxon>Microbacteriaceae</taxon>
        <taxon>Microbacterium</taxon>
    </lineage>
</organism>
<dbReference type="Proteomes" id="UP000253508">
    <property type="component" value="Unassembled WGS sequence"/>
</dbReference>
<dbReference type="EMBL" id="QORO01000002">
    <property type="protein sequence ID" value="RCK59884.1"/>
    <property type="molecule type" value="Genomic_DNA"/>
</dbReference>
<sequence length="63" mass="6158">MNMRATYAASAAIIAALACVLCAVVVFAHAPLVITIAMIGSALLAIVIAGGLVGMAVRAGESS</sequence>
<evidence type="ECO:0000313" key="2">
    <source>
        <dbReference type="EMBL" id="RCK59884.1"/>
    </source>
</evidence>
<feature type="transmembrane region" description="Helical" evidence="1">
    <location>
        <begin position="32"/>
        <end position="57"/>
    </location>
</feature>
<evidence type="ECO:0000256" key="1">
    <source>
        <dbReference type="SAM" id="Phobius"/>
    </source>
</evidence>
<dbReference type="AlphaFoldDB" id="A0A367Y204"/>
<keyword evidence="1" id="KW-0472">Membrane</keyword>
<accession>A0A367Y204</accession>
<dbReference type="RefSeq" id="WP_114117497.1">
    <property type="nucleotide sequence ID" value="NZ_BMHU01000003.1"/>
</dbReference>
<gene>
    <name evidence="2" type="ORF">DTO57_06935</name>
</gene>
<name>A0A367Y204_9MICO</name>
<reference evidence="2 3" key="1">
    <citation type="submission" date="2018-07" db="EMBL/GenBank/DDBJ databases">
        <title>Microbacterium endoborsara sp. nov., a novel actinobacterium isolated from Borszczowia aralocaspica.</title>
        <authorList>
            <person name="An D."/>
        </authorList>
    </citation>
    <scope>NUCLEOTIDE SEQUENCE [LARGE SCALE GENOMIC DNA]</scope>
    <source>
        <strain evidence="2 3">C1.15228</strain>
    </source>
</reference>
<protein>
    <submittedName>
        <fullName evidence="2">Uncharacterized protein</fullName>
    </submittedName>
</protein>
<comment type="caution">
    <text evidence="2">The sequence shown here is derived from an EMBL/GenBank/DDBJ whole genome shotgun (WGS) entry which is preliminary data.</text>
</comment>
<evidence type="ECO:0000313" key="3">
    <source>
        <dbReference type="Proteomes" id="UP000253508"/>
    </source>
</evidence>
<keyword evidence="3" id="KW-1185">Reference proteome</keyword>
<dbReference type="PROSITE" id="PS51257">
    <property type="entry name" value="PROKAR_LIPOPROTEIN"/>
    <property type="match status" value="1"/>
</dbReference>
<proteinExistence type="predicted"/>
<keyword evidence="1" id="KW-1133">Transmembrane helix</keyword>